<comment type="caution">
    <text evidence="5">The sequence shown here is derived from an EMBL/GenBank/DDBJ whole genome shotgun (WGS) entry which is preliminary data.</text>
</comment>
<sequence>MIKATQMRDEILLDGGSRWTVRGYSDGTYGIPESDASPGSLLLSFPLSEPYETTTTNVSALFSQHSNELYQPILLESGTMFGNDYEAVLYGGLSRPTDSVYVPGPREILGYEAYDHGTNYGSSNLKSVNISLPESMNRYVTNGAKASIPSEELGFYFGGIRRHDWGPITMYDDSANTAADTLISVSMTNNTKEKNWVNQTLPDYVQSRADAELVWVPVSKQGVLIVIGGVLNAEVLYPTGLSETERKANSESDPSFMETIPIYDIANEKWYLQNTTGDIPPNGRALFCSTLASAGDGSSHNIYIYGGYDGQDAEHTPYDDVYILSLPSFIWTKAYTGSSTHGRSGHQCFRIFPDQMLVIGGRFKDPSICIEGGIVQLFNLSSLAFQTVYAPDVWTEYRVPDVVAHQIGGNGLGRANRTVPSNAGDSIADLFSSPYPKTIRTWFPYQNSTDGPGNTTEALTDSGNSDAGPHGWVLSASLGASIPVLVIVLIVFCCCLYRTKMHRPLGLGLLETRKFQRLLAALGWVRSGVGVLEADGTGVQTLSIKVRSIGSGIVELPGNAKDNTPPSTPHSPFSASATPVEMYRRGGDFLSPLGPPDVDS</sequence>
<name>A0ABQ8WFS4_PENCH</name>
<dbReference type="PANTHER" id="PTHR46228:SF2">
    <property type="entry name" value="KELCH REPEAT PROTEIN (AFU_ORTHOLOGUE AFUA_4G14350)"/>
    <property type="match status" value="1"/>
</dbReference>
<evidence type="ECO:0000256" key="2">
    <source>
        <dbReference type="ARBA" id="ARBA00022737"/>
    </source>
</evidence>
<keyword evidence="4" id="KW-0472">Membrane</keyword>
<dbReference type="SUPFAM" id="SSF50965">
    <property type="entry name" value="Galactose oxidase, central domain"/>
    <property type="match status" value="1"/>
</dbReference>
<dbReference type="EMBL" id="JAPVEB010000004">
    <property type="protein sequence ID" value="KAJ5265018.1"/>
    <property type="molecule type" value="Genomic_DNA"/>
</dbReference>
<feature type="region of interest" description="Disordered" evidence="3">
    <location>
        <begin position="556"/>
        <end position="577"/>
    </location>
</feature>
<keyword evidence="4" id="KW-1133">Transmembrane helix</keyword>
<keyword evidence="1" id="KW-0880">Kelch repeat</keyword>
<keyword evidence="6" id="KW-1185">Reference proteome</keyword>
<dbReference type="InterPro" id="IPR015915">
    <property type="entry name" value="Kelch-typ_b-propeller"/>
</dbReference>
<dbReference type="PANTHER" id="PTHR46228">
    <property type="entry name" value="KELCH DOMAIN-CONTAINING PROTEIN"/>
    <property type="match status" value="1"/>
</dbReference>
<accession>A0ABQ8WFS4</accession>
<evidence type="ECO:0000256" key="4">
    <source>
        <dbReference type="SAM" id="Phobius"/>
    </source>
</evidence>
<dbReference type="InterPro" id="IPR011043">
    <property type="entry name" value="Gal_Oxase/kelch_b-propeller"/>
</dbReference>
<evidence type="ECO:0000313" key="5">
    <source>
        <dbReference type="EMBL" id="KAJ5265018.1"/>
    </source>
</evidence>
<evidence type="ECO:0000313" key="6">
    <source>
        <dbReference type="Proteomes" id="UP001220256"/>
    </source>
</evidence>
<keyword evidence="2" id="KW-0677">Repeat</keyword>
<organism evidence="5 6">
    <name type="scientific">Penicillium chrysogenum</name>
    <name type="common">Penicillium notatum</name>
    <dbReference type="NCBI Taxonomy" id="5076"/>
    <lineage>
        <taxon>Eukaryota</taxon>
        <taxon>Fungi</taxon>
        <taxon>Dikarya</taxon>
        <taxon>Ascomycota</taxon>
        <taxon>Pezizomycotina</taxon>
        <taxon>Eurotiomycetes</taxon>
        <taxon>Eurotiomycetidae</taxon>
        <taxon>Eurotiales</taxon>
        <taxon>Aspergillaceae</taxon>
        <taxon>Penicillium</taxon>
        <taxon>Penicillium chrysogenum species complex</taxon>
    </lineage>
</organism>
<protein>
    <submittedName>
        <fullName evidence="5">Uncharacterized protein</fullName>
    </submittedName>
</protein>
<proteinExistence type="predicted"/>
<gene>
    <name evidence="5" type="ORF">N7505_007811</name>
</gene>
<reference evidence="5 6" key="1">
    <citation type="journal article" date="2023" name="IMA Fungus">
        <title>Comparative genomic study of the Penicillium genus elucidates a diverse pangenome and 15 lateral gene transfer events.</title>
        <authorList>
            <person name="Petersen C."/>
            <person name="Sorensen T."/>
            <person name="Nielsen M.R."/>
            <person name="Sondergaard T.E."/>
            <person name="Sorensen J.L."/>
            <person name="Fitzpatrick D.A."/>
            <person name="Frisvad J.C."/>
            <person name="Nielsen K.L."/>
        </authorList>
    </citation>
    <scope>NUCLEOTIDE SEQUENCE [LARGE SCALE GENOMIC DNA]</scope>
    <source>
        <strain evidence="5 6">IBT 3361</strain>
    </source>
</reference>
<feature type="compositionally biased region" description="Polar residues" evidence="3">
    <location>
        <begin position="561"/>
        <end position="577"/>
    </location>
</feature>
<feature type="transmembrane region" description="Helical" evidence="4">
    <location>
        <begin position="472"/>
        <end position="497"/>
    </location>
</feature>
<dbReference type="Proteomes" id="UP001220256">
    <property type="component" value="Unassembled WGS sequence"/>
</dbReference>
<dbReference type="Gene3D" id="2.120.10.80">
    <property type="entry name" value="Kelch-type beta propeller"/>
    <property type="match status" value="1"/>
</dbReference>
<evidence type="ECO:0000256" key="3">
    <source>
        <dbReference type="SAM" id="MobiDB-lite"/>
    </source>
</evidence>
<keyword evidence="4" id="KW-0812">Transmembrane</keyword>
<evidence type="ECO:0000256" key="1">
    <source>
        <dbReference type="ARBA" id="ARBA00022441"/>
    </source>
</evidence>